<organism evidence="1 2">
    <name type="scientific">Coniochaeta hoffmannii</name>
    <dbReference type="NCBI Taxonomy" id="91930"/>
    <lineage>
        <taxon>Eukaryota</taxon>
        <taxon>Fungi</taxon>
        <taxon>Dikarya</taxon>
        <taxon>Ascomycota</taxon>
        <taxon>Pezizomycotina</taxon>
        <taxon>Sordariomycetes</taxon>
        <taxon>Sordariomycetidae</taxon>
        <taxon>Coniochaetales</taxon>
        <taxon>Coniochaetaceae</taxon>
        <taxon>Coniochaeta</taxon>
    </lineage>
</organism>
<protein>
    <submittedName>
        <fullName evidence="1">Uncharacterized protein</fullName>
    </submittedName>
</protein>
<sequence length="179" mass="19574">MLQLSGQYDISTVAAGYYLHIHLNTGFWPEQEALLPALRPQLFESRFISPRRIDRNSRTLIAASGRAASLVLPVPPFPCAVTANSRFGIPKAPPSRSAASASERNQYRLTASCLSSFILIAFRSFSSLRHPQPAFTSAAGRSLNSVDWTGYGIPVRGRRAQQELFLNGLSRLPGATETV</sequence>
<dbReference type="AlphaFoldDB" id="A0AA38RP24"/>
<gene>
    <name evidence="1" type="ORF">NKR19_g4480</name>
</gene>
<reference evidence="1" key="1">
    <citation type="submission" date="2022-07" db="EMBL/GenBank/DDBJ databases">
        <title>Fungi with potential for degradation of polypropylene.</title>
        <authorList>
            <person name="Gostincar C."/>
        </authorList>
    </citation>
    <scope>NUCLEOTIDE SEQUENCE</scope>
    <source>
        <strain evidence="1">EXF-13287</strain>
    </source>
</reference>
<dbReference type="EMBL" id="JANBVN010000056">
    <property type="protein sequence ID" value="KAJ9154669.1"/>
    <property type="molecule type" value="Genomic_DNA"/>
</dbReference>
<evidence type="ECO:0000313" key="2">
    <source>
        <dbReference type="Proteomes" id="UP001174691"/>
    </source>
</evidence>
<evidence type="ECO:0000313" key="1">
    <source>
        <dbReference type="EMBL" id="KAJ9154669.1"/>
    </source>
</evidence>
<comment type="caution">
    <text evidence="1">The sequence shown here is derived from an EMBL/GenBank/DDBJ whole genome shotgun (WGS) entry which is preliminary data.</text>
</comment>
<accession>A0AA38RP24</accession>
<name>A0AA38RP24_9PEZI</name>
<proteinExistence type="predicted"/>
<keyword evidence="2" id="KW-1185">Reference proteome</keyword>
<dbReference type="Proteomes" id="UP001174691">
    <property type="component" value="Unassembled WGS sequence"/>
</dbReference>